<dbReference type="RefSeq" id="WP_166700299.1">
    <property type="nucleotide sequence ID" value="NZ_JAAQTL010000001.1"/>
</dbReference>
<dbReference type="EMBL" id="JAAQTL010000001">
    <property type="protein sequence ID" value="NID16672.1"/>
    <property type="molecule type" value="Genomic_DNA"/>
</dbReference>
<protein>
    <submittedName>
        <fullName evidence="2">Uncharacterized protein</fullName>
    </submittedName>
</protein>
<evidence type="ECO:0000313" key="2">
    <source>
        <dbReference type="EMBL" id="NID16672.1"/>
    </source>
</evidence>
<comment type="caution">
    <text evidence="2">The sequence shown here is derived from an EMBL/GenBank/DDBJ whole genome shotgun (WGS) entry which is preliminary data.</text>
</comment>
<feature type="region of interest" description="Disordered" evidence="1">
    <location>
        <begin position="24"/>
        <end position="58"/>
    </location>
</feature>
<sequence>MQREPGKRDYGSFDCAYLRSLASRGVIVPQPAKPPRQAHPDRPRSERRRSPQDSHAPA</sequence>
<proteinExistence type="predicted"/>
<evidence type="ECO:0000313" key="3">
    <source>
        <dbReference type="Proteomes" id="UP000518878"/>
    </source>
</evidence>
<accession>A0A7X5QWE7</accession>
<reference evidence="2 3" key="1">
    <citation type="journal article" date="2006" name="Int. J. Syst. Evol. Microbiol.">
        <title>Dyella yeojuensis sp. nov., isolated from greenhouse soil in Korea.</title>
        <authorList>
            <person name="Kim B.Y."/>
            <person name="Weon H.Y."/>
            <person name="Lee K.H."/>
            <person name="Seok S.J."/>
            <person name="Kwon S.W."/>
            <person name="Go S.J."/>
            <person name="Stackebrandt E."/>
        </authorList>
    </citation>
    <scope>NUCLEOTIDE SEQUENCE [LARGE SCALE GENOMIC DNA]</scope>
    <source>
        <strain evidence="2 3">DSM 17673</strain>
    </source>
</reference>
<keyword evidence="3" id="KW-1185">Reference proteome</keyword>
<evidence type="ECO:0000256" key="1">
    <source>
        <dbReference type="SAM" id="MobiDB-lite"/>
    </source>
</evidence>
<dbReference type="AlphaFoldDB" id="A0A7X5QWE7"/>
<feature type="compositionally biased region" description="Basic and acidic residues" evidence="1">
    <location>
        <begin position="38"/>
        <end position="52"/>
    </location>
</feature>
<name>A0A7X5QWE7_9GAMM</name>
<dbReference type="Proteomes" id="UP000518878">
    <property type="component" value="Unassembled WGS sequence"/>
</dbReference>
<gene>
    <name evidence="2" type="ORF">HBF32_14460</name>
</gene>
<organism evidence="2 3">
    <name type="scientific">Luteibacter yeojuensis</name>
    <dbReference type="NCBI Taxonomy" id="345309"/>
    <lineage>
        <taxon>Bacteria</taxon>
        <taxon>Pseudomonadati</taxon>
        <taxon>Pseudomonadota</taxon>
        <taxon>Gammaproteobacteria</taxon>
        <taxon>Lysobacterales</taxon>
        <taxon>Rhodanobacteraceae</taxon>
        <taxon>Luteibacter</taxon>
    </lineage>
</organism>